<gene>
    <name evidence="1" type="ORF">ST32_0058</name>
</gene>
<dbReference type="Proteomes" id="UP000222133">
    <property type="component" value="Segment"/>
</dbReference>
<name>A0A2U9DU22_9CAUD</name>
<keyword evidence="2" id="KW-1185">Reference proteome</keyword>
<reference evidence="2" key="1">
    <citation type="submission" date="2017-05" db="EMBL/GenBank/DDBJ databases">
        <title>ST32 complete genome sequence.</title>
        <authorList>
            <person name="Liu X."/>
            <person name="Liu H."/>
        </authorList>
    </citation>
    <scope>NUCLEOTIDE SEQUENCE [LARGE SCALE GENOMIC DNA]</scope>
</reference>
<protein>
    <submittedName>
        <fullName evidence="1">Uncharacterized protein</fullName>
    </submittedName>
</protein>
<accession>A0A2U9DU22</accession>
<proteinExistence type="predicted"/>
<dbReference type="EMBL" id="MF044458">
    <property type="protein sequence ID" value="AWP47869.1"/>
    <property type="molecule type" value="Genomic_DNA"/>
</dbReference>
<sequence>MQIKNNESRNLQFFFSKKGKSGKSELDFIHIPGGATVEIDDEIYKSLTASLTEVEELREEVVPLDDENIGASVKTGKEALVIKEYYSTGKTRKVNLVKEAIKAGSLTIVERVKVGMPDIDAILTKNGIDIKGMPEDVKLALYDKLA</sequence>
<evidence type="ECO:0000313" key="1">
    <source>
        <dbReference type="EMBL" id="AWP47869.1"/>
    </source>
</evidence>
<organism evidence="1 2">
    <name type="scientific">Escherichia phage ST32</name>
    <dbReference type="NCBI Taxonomy" id="2005048"/>
    <lineage>
        <taxon>Viruses</taxon>
        <taxon>Duplodnaviria</taxon>
        <taxon>Heunggongvirae</taxon>
        <taxon>Uroviricota</taxon>
        <taxon>Caudoviricetes</taxon>
        <taxon>Chaseviridae</taxon>
        <taxon>Cleopatravirinae</taxon>
        <taxon>Carltongylesvirus</taxon>
        <taxon>Carltongylesvirus ST32</taxon>
    </lineage>
</organism>
<evidence type="ECO:0000313" key="2">
    <source>
        <dbReference type="Proteomes" id="UP000222133"/>
    </source>
</evidence>